<accession>A0ACB9LP19</accession>
<evidence type="ECO:0000313" key="1">
    <source>
        <dbReference type="EMBL" id="KAI4312743.1"/>
    </source>
</evidence>
<comment type="caution">
    <text evidence="1">The sequence shown here is derived from an EMBL/GenBank/DDBJ whole genome shotgun (WGS) entry which is preliminary data.</text>
</comment>
<dbReference type="Proteomes" id="UP001057402">
    <property type="component" value="Chromosome 11"/>
</dbReference>
<dbReference type="EMBL" id="CM042890">
    <property type="protein sequence ID" value="KAI4312743.1"/>
    <property type="molecule type" value="Genomic_DNA"/>
</dbReference>
<proteinExistence type="predicted"/>
<protein>
    <submittedName>
        <fullName evidence="1">Uncharacterized protein</fullName>
    </submittedName>
</protein>
<evidence type="ECO:0000313" key="2">
    <source>
        <dbReference type="Proteomes" id="UP001057402"/>
    </source>
</evidence>
<organism evidence="1 2">
    <name type="scientific">Melastoma candidum</name>
    <dbReference type="NCBI Taxonomy" id="119954"/>
    <lineage>
        <taxon>Eukaryota</taxon>
        <taxon>Viridiplantae</taxon>
        <taxon>Streptophyta</taxon>
        <taxon>Embryophyta</taxon>
        <taxon>Tracheophyta</taxon>
        <taxon>Spermatophyta</taxon>
        <taxon>Magnoliopsida</taxon>
        <taxon>eudicotyledons</taxon>
        <taxon>Gunneridae</taxon>
        <taxon>Pentapetalae</taxon>
        <taxon>rosids</taxon>
        <taxon>malvids</taxon>
        <taxon>Myrtales</taxon>
        <taxon>Melastomataceae</taxon>
        <taxon>Melastomatoideae</taxon>
        <taxon>Melastomateae</taxon>
        <taxon>Melastoma</taxon>
    </lineage>
</organism>
<name>A0ACB9LP19_9MYRT</name>
<keyword evidence="2" id="KW-1185">Reference proteome</keyword>
<sequence>MIAASCKPFMAATLLLLITLQLYSSPTMAVVPSKAASALLEWKSQLPSQSQALLSSWNSSSSDSAGLCSWKGIVCDAWQSVTGLNLIHVPINGTLRGLNFSSLPNLTMVVLVN</sequence>
<reference evidence="2" key="1">
    <citation type="journal article" date="2023" name="Front. Plant Sci.">
        <title>Chromosomal-level genome assembly of Melastoma candidum provides insights into trichome evolution.</title>
        <authorList>
            <person name="Zhong Y."/>
            <person name="Wu W."/>
            <person name="Sun C."/>
            <person name="Zou P."/>
            <person name="Liu Y."/>
            <person name="Dai S."/>
            <person name="Zhou R."/>
        </authorList>
    </citation>
    <scope>NUCLEOTIDE SEQUENCE [LARGE SCALE GENOMIC DNA]</scope>
</reference>
<gene>
    <name evidence="1" type="ORF">MLD38_037540</name>
</gene>